<dbReference type="InterPro" id="IPR011009">
    <property type="entry name" value="Kinase-like_dom_sf"/>
</dbReference>
<proteinExistence type="predicted"/>
<dbReference type="Gene3D" id="3.30.200.20">
    <property type="entry name" value="Phosphorylase Kinase, domain 1"/>
    <property type="match status" value="1"/>
</dbReference>
<evidence type="ECO:0000259" key="1">
    <source>
        <dbReference type="Pfam" id="PF01636"/>
    </source>
</evidence>
<evidence type="ECO:0000313" key="3">
    <source>
        <dbReference type="Proteomes" id="UP001595699"/>
    </source>
</evidence>
<protein>
    <submittedName>
        <fullName evidence="2">Phosphotransferase enzyme family protein</fullName>
    </submittedName>
</protein>
<dbReference type="Gene3D" id="1.20.58.840">
    <property type="match status" value="1"/>
</dbReference>
<organism evidence="2 3">
    <name type="scientific">Tenggerimyces flavus</name>
    <dbReference type="NCBI Taxonomy" id="1708749"/>
    <lineage>
        <taxon>Bacteria</taxon>
        <taxon>Bacillati</taxon>
        <taxon>Actinomycetota</taxon>
        <taxon>Actinomycetes</taxon>
        <taxon>Propionibacteriales</taxon>
        <taxon>Nocardioidaceae</taxon>
        <taxon>Tenggerimyces</taxon>
    </lineage>
</organism>
<feature type="domain" description="Aminoglycoside phosphotransferase" evidence="1">
    <location>
        <begin position="61"/>
        <end position="262"/>
    </location>
</feature>
<reference evidence="3" key="1">
    <citation type="journal article" date="2019" name="Int. J. Syst. Evol. Microbiol.">
        <title>The Global Catalogue of Microorganisms (GCM) 10K type strain sequencing project: providing services to taxonomists for standard genome sequencing and annotation.</title>
        <authorList>
            <consortium name="The Broad Institute Genomics Platform"/>
            <consortium name="The Broad Institute Genome Sequencing Center for Infectious Disease"/>
            <person name="Wu L."/>
            <person name="Ma J."/>
        </authorList>
    </citation>
    <scope>NUCLEOTIDE SEQUENCE [LARGE SCALE GENOMIC DNA]</scope>
    <source>
        <strain evidence="3">CGMCC 4.7241</strain>
    </source>
</reference>
<accession>A0ABV7YP44</accession>
<dbReference type="RefSeq" id="WP_205115794.1">
    <property type="nucleotide sequence ID" value="NZ_JAFBCM010000001.1"/>
</dbReference>
<dbReference type="Pfam" id="PF01636">
    <property type="entry name" value="APH"/>
    <property type="match status" value="1"/>
</dbReference>
<gene>
    <name evidence="2" type="ORF">ACFOUW_39565</name>
</gene>
<dbReference type="Proteomes" id="UP001595699">
    <property type="component" value="Unassembled WGS sequence"/>
</dbReference>
<keyword evidence="3" id="KW-1185">Reference proteome</keyword>
<comment type="caution">
    <text evidence="2">The sequence shown here is derived from an EMBL/GenBank/DDBJ whole genome shotgun (WGS) entry which is preliminary data.</text>
</comment>
<dbReference type="SUPFAM" id="SSF56112">
    <property type="entry name" value="Protein kinase-like (PK-like)"/>
    <property type="match status" value="1"/>
</dbReference>
<name>A0ABV7YP44_9ACTN</name>
<dbReference type="Gene3D" id="1.10.510.10">
    <property type="entry name" value="Transferase(Phosphotransferase) domain 1"/>
    <property type="match status" value="1"/>
</dbReference>
<evidence type="ECO:0000313" key="2">
    <source>
        <dbReference type="EMBL" id="MFC3766981.1"/>
    </source>
</evidence>
<sequence>MPSIVAWVQEDFGIELEKLERIEHGADVAAAVWRGTAADGRAYAVKWSGGGSAAGLLVPALLASAGVRGITAPVRAGSGELSTERDGRRLSVVPWISDEHSFGAEMTEARWHSYGAVLAAVHAASVEVDLPRETYDHGRWTRAALELPEQFVGDHLVQRLADVWRTEAERIRVIVDQTNALGRELAAETVPFVLCHADPHRGNVLLTGDQAWLIDWDDAMFSPRERDLMFALSGVSFFGPSTEEERAWFFAGYGPVDVDERRVAYHHGVRALDDLVSWSEQALDPNDADREFALEIVQGLFTAGGLARRTPIRS</sequence>
<dbReference type="EMBL" id="JBHRZH010000062">
    <property type="protein sequence ID" value="MFC3766981.1"/>
    <property type="molecule type" value="Genomic_DNA"/>
</dbReference>
<dbReference type="InterPro" id="IPR002575">
    <property type="entry name" value="Aminoglycoside_PTrfase"/>
</dbReference>